<sequence>MLMARNKKLGLREYWSTDSLLYTPIFGQIMSRNRFQILLRYLHFTNNDHQVAGDRLYKIQMVLTEVKKNFRDAMVKFQNLVIDESLLLWKGRLSFKQFIRTKRHRFGIKFFILYDVETDFILDFIIYTGKTTDIKACDINLGQSGAIVCTLLEGYLKKGRTLFTDNWYTSLLLSTYLHKNKTNSCGTVRKTRRGMPGLKNKLKVGETQSLHTTKMLAIRCLDMVGLFR</sequence>
<protein>
    <recommendedName>
        <fullName evidence="1">PiggyBac transposable element-derived protein domain-containing protein</fullName>
    </recommendedName>
</protein>
<evidence type="ECO:0000259" key="1">
    <source>
        <dbReference type="Pfam" id="PF13843"/>
    </source>
</evidence>
<dbReference type="PANTHER" id="PTHR46599:SF3">
    <property type="entry name" value="PIGGYBAC TRANSPOSABLE ELEMENT-DERIVED PROTEIN 4"/>
    <property type="match status" value="1"/>
</dbReference>
<accession>A0AAV0WIE9</accession>
<dbReference type="EMBL" id="CARXXK010000002">
    <property type="protein sequence ID" value="CAI6355623.1"/>
    <property type="molecule type" value="Genomic_DNA"/>
</dbReference>
<keyword evidence="3" id="KW-1185">Reference proteome</keyword>
<proteinExistence type="predicted"/>
<evidence type="ECO:0000313" key="2">
    <source>
        <dbReference type="EMBL" id="CAI6355623.1"/>
    </source>
</evidence>
<reference evidence="2 3" key="1">
    <citation type="submission" date="2023-01" db="EMBL/GenBank/DDBJ databases">
        <authorList>
            <person name="Whitehead M."/>
        </authorList>
    </citation>
    <scope>NUCLEOTIDE SEQUENCE [LARGE SCALE GENOMIC DNA]</scope>
</reference>
<organism evidence="2 3">
    <name type="scientific">Macrosiphum euphorbiae</name>
    <name type="common">potato aphid</name>
    <dbReference type="NCBI Taxonomy" id="13131"/>
    <lineage>
        <taxon>Eukaryota</taxon>
        <taxon>Metazoa</taxon>
        <taxon>Ecdysozoa</taxon>
        <taxon>Arthropoda</taxon>
        <taxon>Hexapoda</taxon>
        <taxon>Insecta</taxon>
        <taxon>Pterygota</taxon>
        <taxon>Neoptera</taxon>
        <taxon>Paraneoptera</taxon>
        <taxon>Hemiptera</taxon>
        <taxon>Sternorrhyncha</taxon>
        <taxon>Aphidomorpha</taxon>
        <taxon>Aphidoidea</taxon>
        <taxon>Aphididae</taxon>
        <taxon>Macrosiphini</taxon>
        <taxon>Macrosiphum</taxon>
    </lineage>
</organism>
<comment type="caution">
    <text evidence="2">The sequence shown here is derived from an EMBL/GenBank/DDBJ whole genome shotgun (WGS) entry which is preliminary data.</text>
</comment>
<dbReference type="AlphaFoldDB" id="A0AAV0WIE9"/>
<dbReference type="PANTHER" id="PTHR46599">
    <property type="entry name" value="PIGGYBAC TRANSPOSABLE ELEMENT-DERIVED PROTEIN 4"/>
    <property type="match status" value="1"/>
</dbReference>
<dbReference type="Proteomes" id="UP001160148">
    <property type="component" value="Unassembled WGS sequence"/>
</dbReference>
<evidence type="ECO:0000313" key="3">
    <source>
        <dbReference type="Proteomes" id="UP001160148"/>
    </source>
</evidence>
<dbReference type="Pfam" id="PF13843">
    <property type="entry name" value="DDE_Tnp_1_7"/>
    <property type="match status" value="1"/>
</dbReference>
<gene>
    <name evidence="2" type="ORF">MEUPH1_LOCUS11454</name>
</gene>
<feature type="domain" description="PiggyBac transposable element-derived protein" evidence="1">
    <location>
        <begin position="1"/>
        <end position="219"/>
    </location>
</feature>
<name>A0AAV0WIE9_9HEMI</name>
<dbReference type="InterPro" id="IPR029526">
    <property type="entry name" value="PGBD"/>
</dbReference>